<dbReference type="Gene3D" id="2.60.260.20">
    <property type="entry name" value="Urease metallochaperone UreE, N-terminal domain"/>
    <property type="match status" value="2"/>
</dbReference>
<sequence>MSGPDTSLLTYRQALAVLGLPGLVDHETTRQAFLRAVKAARPDHPAGDAERFREVIAAWHVIQAEGPALPALAPPMRRSAPLPTLSIDPMLALNGGPVTTRHRGRTFRLTLPAGLRAGEHVRLKGAGRDDSDLFLAVRIRAAHGLSVLGDDLFMQAEVSPRVLQDGGRVEVMTHAGPRNAWVVAGLEPPVRLRLKGLGLPARGRHGQGHLFITLMPAEEAPSAAEHLLDRFARVWTTPRLAA</sequence>
<keyword evidence="3" id="KW-1185">Reference proteome</keyword>
<keyword evidence="2" id="KW-0238">DNA-binding</keyword>
<protein>
    <submittedName>
        <fullName evidence="2">Curved DNA-binding protein</fullName>
    </submittedName>
</protein>
<accession>A0A7W9A567</accession>
<name>A0A7W9A567_9CAUL</name>
<evidence type="ECO:0000313" key="3">
    <source>
        <dbReference type="Proteomes" id="UP000548978"/>
    </source>
</evidence>
<dbReference type="GO" id="GO:0003677">
    <property type="term" value="F:DNA binding"/>
    <property type="evidence" value="ECO:0007669"/>
    <property type="project" value="UniProtKB-KW"/>
</dbReference>
<dbReference type="InterPro" id="IPR002939">
    <property type="entry name" value="DnaJ_C"/>
</dbReference>
<dbReference type="GO" id="GO:0006457">
    <property type="term" value="P:protein folding"/>
    <property type="evidence" value="ECO:0007669"/>
    <property type="project" value="InterPro"/>
</dbReference>
<dbReference type="InterPro" id="IPR008971">
    <property type="entry name" value="HSP40/DnaJ_pept-bd"/>
</dbReference>
<dbReference type="SUPFAM" id="SSF49493">
    <property type="entry name" value="HSP40/DnaJ peptide-binding domain"/>
    <property type="match status" value="1"/>
</dbReference>
<reference evidence="2 3" key="1">
    <citation type="submission" date="2020-08" db="EMBL/GenBank/DDBJ databases">
        <title>Genomic Encyclopedia of Type Strains, Phase IV (KMG-IV): sequencing the most valuable type-strain genomes for metagenomic binning, comparative biology and taxonomic classification.</title>
        <authorList>
            <person name="Goeker M."/>
        </authorList>
    </citation>
    <scope>NUCLEOTIDE SEQUENCE [LARGE SCALE GENOMIC DNA]</scope>
    <source>
        <strain evidence="2 3">DSM 24448</strain>
    </source>
</reference>
<gene>
    <name evidence="2" type="ORF">FHS65_002220</name>
</gene>
<dbReference type="GO" id="GO:0051082">
    <property type="term" value="F:unfolded protein binding"/>
    <property type="evidence" value="ECO:0007669"/>
    <property type="project" value="InterPro"/>
</dbReference>
<proteinExistence type="predicted"/>
<comment type="caution">
    <text evidence="2">The sequence shown here is derived from an EMBL/GenBank/DDBJ whole genome shotgun (WGS) entry which is preliminary data.</text>
</comment>
<dbReference type="OrthoDB" id="7170795at2"/>
<dbReference type="RefSeq" id="WP_123285799.1">
    <property type="nucleotide sequence ID" value="NZ_JACIJB010000011.1"/>
</dbReference>
<dbReference type="EMBL" id="JACIJB010000011">
    <property type="protein sequence ID" value="MBB5661457.1"/>
    <property type="molecule type" value="Genomic_DNA"/>
</dbReference>
<dbReference type="Pfam" id="PF01556">
    <property type="entry name" value="DnaJ_C"/>
    <property type="match status" value="1"/>
</dbReference>
<dbReference type="InterPro" id="IPR036869">
    <property type="entry name" value="J_dom_sf"/>
</dbReference>
<evidence type="ECO:0000313" key="2">
    <source>
        <dbReference type="EMBL" id="MBB5661457.1"/>
    </source>
</evidence>
<dbReference type="SUPFAM" id="SSF46565">
    <property type="entry name" value="Chaperone J-domain"/>
    <property type="match status" value="1"/>
</dbReference>
<evidence type="ECO:0000259" key="1">
    <source>
        <dbReference type="Pfam" id="PF01556"/>
    </source>
</evidence>
<dbReference type="Proteomes" id="UP000548978">
    <property type="component" value="Unassembled WGS sequence"/>
</dbReference>
<feature type="domain" description="Chaperone DnaJ C-terminal" evidence="1">
    <location>
        <begin position="92"/>
        <end position="214"/>
    </location>
</feature>
<dbReference type="AlphaFoldDB" id="A0A7W9A567"/>
<organism evidence="2 3">
    <name type="scientific">Brevundimonas halotolerans</name>
    <dbReference type="NCBI Taxonomy" id="69670"/>
    <lineage>
        <taxon>Bacteria</taxon>
        <taxon>Pseudomonadati</taxon>
        <taxon>Pseudomonadota</taxon>
        <taxon>Alphaproteobacteria</taxon>
        <taxon>Caulobacterales</taxon>
        <taxon>Caulobacteraceae</taxon>
        <taxon>Brevundimonas</taxon>
    </lineage>
</organism>